<dbReference type="SUPFAM" id="SSF56024">
    <property type="entry name" value="Phospholipase D/nuclease"/>
    <property type="match status" value="2"/>
</dbReference>
<evidence type="ECO:0000313" key="3">
    <source>
        <dbReference type="Proteomes" id="UP000600547"/>
    </source>
</evidence>
<dbReference type="PROSITE" id="PS50035">
    <property type="entry name" value="PLD"/>
    <property type="match status" value="2"/>
</dbReference>
<dbReference type="InterPro" id="IPR001736">
    <property type="entry name" value="PLipase_D/transphosphatidylase"/>
</dbReference>
<dbReference type="Gene3D" id="3.30.870.10">
    <property type="entry name" value="Endonuclease Chain A"/>
    <property type="match status" value="2"/>
</dbReference>
<feature type="domain" description="PLD phosphodiesterase" evidence="1">
    <location>
        <begin position="434"/>
        <end position="461"/>
    </location>
</feature>
<dbReference type="RefSeq" id="WP_229781088.1">
    <property type="nucleotide sequence ID" value="NZ_BMQG01000003.1"/>
</dbReference>
<sequence length="517" mass="55131">MKWLGVLLAIGLLAGRAGDQVAGVQAAQLAGLTWLRAPLPPPETAALVAPPDPGAVCPRPAARLDRTLYDHLLGAGAAFSCGNRVDGLLHFPGTPADPLRPFDQLATQLRAARQEILLANMVWDSGDGAPGARLAGALADLRRHVQAHPHDYPQGMTVRILLGNSVRFDSLLDPTTNAFNAARDLLTAGLPLAGPPEAGWRLELANYRYAAPHSHMKLLVLDGQRVTAGGFNVSALHLPASVPGGGDVQDLALQVSGPVAVQAAAAFRDTWRHSRPLVCRPGAQAATVRRDCRLGDPVHAEPWTPPVTRAVTRGPGGQARVYGLYRRSGYESGDGALRALFGAAQSRIDLLQSQVSGDLRCDLSFTAPGGCPLRTRGLPVWQAVAEAVRQRHVHVRLVLDPEPLLRFEALSLLGGLLGELRPLGLEDHLEVRWAAGRLHTKAALIDGAMTVVGSTNLHFSSFGARGLTEYDLATSDPGAVAAVQATFDRTWRQASPVRLPWWQRGAQLSGPGERRRP</sequence>
<evidence type="ECO:0000259" key="1">
    <source>
        <dbReference type="PROSITE" id="PS50035"/>
    </source>
</evidence>
<reference evidence="3" key="1">
    <citation type="journal article" date="2019" name="Int. J. Syst. Evol. Microbiol.">
        <title>The Global Catalogue of Microorganisms (GCM) 10K type strain sequencing project: providing services to taxonomists for standard genome sequencing and annotation.</title>
        <authorList>
            <consortium name="The Broad Institute Genomics Platform"/>
            <consortium name="The Broad Institute Genome Sequencing Center for Infectious Disease"/>
            <person name="Wu L."/>
            <person name="Ma J."/>
        </authorList>
    </citation>
    <scope>NUCLEOTIDE SEQUENCE [LARGE SCALE GENOMIC DNA]</scope>
    <source>
        <strain evidence="3">JCM 31047</strain>
    </source>
</reference>
<dbReference type="PANTHER" id="PTHR21248:SF22">
    <property type="entry name" value="PHOSPHOLIPASE D"/>
    <property type="match status" value="1"/>
</dbReference>
<dbReference type="GO" id="GO:0030572">
    <property type="term" value="F:phosphatidyltransferase activity"/>
    <property type="evidence" value="ECO:0007669"/>
    <property type="project" value="UniProtKB-ARBA"/>
</dbReference>
<keyword evidence="3" id="KW-1185">Reference proteome</keyword>
<dbReference type="Pfam" id="PF13091">
    <property type="entry name" value="PLDc_2"/>
    <property type="match status" value="1"/>
</dbReference>
<dbReference type="GO" id="GO:0032049">
    <property type="term" value="P:cardiolipin biosynthetic process"/>
    <property type="evidence" value="ECO:0007669"/>
    <property type="project" value="UniProtKB-ARBA"/>
</dbReference>
<dbReference type="AlphaFoldDB" id="A0A8H9GLQ1"/>
<dbReference type="CDD" id="cd00138">
    <property type="entry name" value="PLDc_SF"/>
    <property type="match status" value="1"/>
</dbReference>
<dbReference type="InterPro" id="IPR025202">
    <property type="entry name" value="PLD-like_dom"/>
</dbReference>
<evidence type="ECO:0000313" key="2">
    <source>
        <dbReference type="EMBL" id="GGM37080.1"/>
    </source>
</evidence>
<protein>
    <recommendedName>
        <fullName evidence="1">PLD phosphodiesterase domain-containing protein</fullName>
    </recommendedName>
</protein>
<name>A0A8H9GLQ1_9DEIO</name>
<proteinExistence type="predicted"/>
<dbReference type="PANTHER" id="PTHR21248">
    <property type="entry name" value="CARDIOLIPIN SYNTHASE"/>
    <property type="match status" value="1"/>
</dbReference>
<dbReference type="EMBL" id="BMQG01000003">
    <property type="protein sequence ID" value="GGM37080.1"/>
    <property type="molecule type" value="Genomic_DNA"/>
</dbReference>
<accession>A0A8H9GLQ1</accession>
<gene>
    <name evidence="2" type="ORF">GCM10008956_11990</name>
</gene>
<feature type="domain" description="PLD phosphodiesterase" evidence="1">
    <location>
        <begin position="215"/>
        <end position="237"/>
    </location>
</feature>
<organism evidence="2 3">
    <name type="scientific">Deinococcus arenae</name>
    <dbReference type="NCBI Taxonomy" id="1452751"/>
    <lineage>
        <taxon>Bacteria</taxon>
        <taxon>Thermotogati</taxon>
        <taxon>Deinococcota</taxon>
        <taxon>Deinococci</taxon>
        <taxon>Deinococcales</taxon>
        <taxon>Deinococcaceae</taxon>
        <taxon>Deinococcus</taxon>
    </lineage>
</organism>
<dbReference type="Proteomes" id="UP000600547">
    <property type="component" value="Unassembled WGS sequence"/>
</dbReference>
<comment type="caution">
    <text evidence="2">The sequence shown here is derived from an EMBL/GenBank/DDBJ whole genome shotgun (WGS) entry which is preliminary data.</text>
</comment>